<evidence type="ECO:0000256" key="1">
    <source>
        <dbReference type="SAM" id="MobiDB-lite"/>
    </source>
</evidence>
<dbReference type="EMBL" id="CP012109">
    <property type="protein sequence ID" value="AKQ70336.1"/>
    <property type="molecule type" value="Genomic_DNA"/>
</dbReference>
<dbReference type="KEGG" id="mym:A176_007248"/>
<dbReference type="Proteomes" id="UP000009026">
    <property type="component" value="Chromosome"/>
</dbReference>
<name>A0A0H4X3T1_9BACT</name>
<keyword evidence="3" id="KW-1185">Reference proteome</keyword>
<dbReference type="AlphaFoldDB" id="A0A0H4X3T1"/>
<protein>
    <submittedName>
        <fullName evidence="2">Uncharacterized protein</fullName>
    </submittedName>
</protein>
<proteinExistence type="predicted"/>
<reference evidence="2 3" key="1">
    <citation type="journal article" date="2016" name="PLoS ONE">
        <title>Complete Genome Sequence and Comparative Genomics of a Novel Myxobacterium Myxococcus hansupus.</title>
        <authorList>
            <person name="Sharma G."/>
            <person name="Narwani T."/>
            <person name="Subramanian S."/>
        </authorList>
    </citation>
    <scope>NUCLEOTIDE SEQUENCE [LARGE SCALE GENOMIC DNA]</scope>
    <source>
        <strain evidence="3">mixupus</strain>
    </source>
</reference>
<accession>A0A0H4X3T1</accession>
<sequence>MGVTVFKDNVKDSSGGADAERRRKKLASVEEGSGKSNGDMALPGQEVEQRRERGV</sequence>
<organism evidence="2 3">
    <name type="scientific">Pseudomyxococcus hansupus</name>
    <dbReference type="NCBI Taxonomy" id="1297742"/>
    <lineage>
        <taxon>Bacteria</taxon>
        <taxon>Pseudomonadati</taxon>
        <taxon>Myxococcota</taxon>
        <taxon>Myxococcia</taxon>
        <taxon>Myxococcales</taxon>
        <taxon>Cystobacterineae</taxon>
        <taxon>Myxococcaceae</taxon>
        <taxon>Pseudomyxococcus</taxon>
    </lineage>
</organism>
<evidence type="ECO:0000313" key="3">
    <source>
        <dbReference type="Proteomes" id="UP000009026"/>
    </source>
</evidence>
<evidence type="ECO:0000313" key="2">
    <source>
        <dbReference type="EMBL" id="AKQ70336.1"/>
    </source>
</evidence>
<dbReference type="STRING" id="1297742.A176_007248"/>
<dbReference type="PATRIC" id="fig|1297742.4.peg.7367"/>
<gene>
    <name evidence="2" type="ORF">A176_007248</name>
</gene>
<feature type="region of interest" description="Disordered" evidence="1">
    <location>
        <begin position="1"/>
        <end position="55"/>
    </location>
</feature>